<name>A0A183A2I9_9TREM</name>
<organism evidence="4">
    <name type="scientific">Echinostoma caproni</name>
    <dbReference type="NCBI Taxonomy" id="27848"/>
    <lineage>
        <taxon>Eukaryota</taxon>
        <taxon>Metazoa</taxon>
        <taxon>Spiralia</taxon>
        <taxon>Lophotrochozoa</taxon>
        <taxon>Platyhelminthes</taxon>
        <taxon>Trematoda</taxon>
        <taxon>Digenea</taxon>
        <taxon>Plagiorchiida</taxon>
        <taxon>Echinostomata</taxon>
        <taxon>Echinostomatoidea</taxon>
        <taxon>Echinostomatidae</taxon>
        <taxon>Echinostoma</taxon>
    </lineage>
</organism>
<evidence type="ECO:0000313" key="3">
    <source>
        <dbReference type="Proteomes" id="UP000272942"/>
    </source>
</evidence>
<evidence type="ECO:0000313" key="2">
    <source>
        <dbReference type="EMBL" id="VDP34259.1"/>
    </source>
</evidence>
<reference evidence="2 3" key="2">
    <citation type="submission" date="2018-11" db="EMBL/GenBank/DDBJ databases">
        <authorList>
            <consortium name="Pathogen Informatics"/>
        </authorList>
    </citation>
    <scope>NUCLEOTIDE SEQUENCE [LARGE SCALE GENOMIC DNA]</scope>
    <source>
        <strain evidence="2 3">Egypt</strain>
    </source>
</reference>
<dbReference type="InterPro" id="IPR001584">
    <property type="entry name" value="Integrase_cat-core"/>
</dbReference>
<dbReference type="InterPro" id="IPR036397">
    <property type="entry name" value="RNaseH_sf"/>
</dbReference>
<dbReference type="PANTHER" id="PTHR37984">
    <property type="entry name" value="PROTEIN CBG26694"/>
    <property type="match status" value="1"/>
</dbReference>
<dbReference type="OrthoDB" id="7758825at2759"/>
<gene>
    <name evidence="2" type="ORF">ECPE_LOCUS1174</name>
</gene>
<dbReference type="GO" id="GO:0015074">
    <property type="term" value="P:DNA integration"/>
    <property type="evidence" value="ECO:0007669"/>
    <property type="project" value="InterPro"/>
</dbReference>
<accession>A0A183A2I9</accession>
<evidence type="ECO:0000313" key="4">
    <source>
        <dbReference type="WBParaSite" id="ECPE_0000117401-mRNA-1"/>
    </source>
</evidence>
<dbReference type="PANTHER" id="PTHR37984:SF5">
    <property type="entry name" value="PROTEIN NYNRIN-LIKE"/>
    <property type="match status" value="1"/>
</dbReference>
<dbReference type="AlphaFoldDB" id="A0A183A2I9"/>
<keyword evidence="3" id="KW-1185">Reference proteome</keyword>
<feature type="domain" description="Integrase catalytic" evidence="1">
    <location>
        <begin position="1"/>
        <end position="122"/>
    </location>
</feature>
<dbReference type="SUPFAM" id="SSF53098">
    <property type="entry name" value="Ribonuclease H-like"/>
    <property type="match status" value="1"/>
</dbReference>
<dbReference type="Gene3D" id="3.30.420.10">
    <property type="entry name" value="Ribonuclease H-like superfamily/Ribonuclease H"/>
    <property type="match status" value="1"/>
</dbReference>
<dbReference type="PROSITE" id="PS50994">
    <property type="entry name" value="INTEGRASE"/>
    <property type="match status" value="1"/>
</dbReference>
<dbReference type="EMBL" id="UZAN01005884">
    <property type="protein sequence ID" value="VDP34259.1"/>
    <property type="molecule type" value="Genomic_DNA"/>
</dbReference>
<sequence>MRILFSRFGTPQTLVTDNGTPFNSAEFKQFVQRNDIRHVRTVPYHPASNGLAERAVQTVEQGLLKQQSGTIRTQLARFSLSYHTTPTESMGKRPAKLMFGRKLRTRLSLVSREPRADIMEKQGKMKDRYEDSAKHRKFEEDDLVYTKLPREPSWEKATYSGLHVFCVLFSGLTTG</sequence>
<dbReference type="GO" id="GO:0003676">
    <property type="term" value="F:nucleic acid binding"/>
    <property type="evidence" value="ECO:0007669"/>
    <property type="project" value="InterPro"/>
</dbReference>
<proteinExistence type="predicted"/>
<dbReference type="Proteomes" id="UP000272942">
    <property type="component" value="Unassembled WGS sequence"/>
</dbReference>
<dbReference type="InterPro" id="IPR050951">
    <property type="entry name" value="Retrovirus_Pol_polyprotein"/>
</dbReference>
<protein>
    <submittedName>
        <fullName evidence="4">Integrase catalytic domain-containing protein</fullName>
    </submittedName>
</protein>
<dbReference type="InterPro" id="IPR012337">
    <property type="entry name" value="RNaseH-like_sf"/>
</dbReference>
<reference evidence="4" key="1">
    <citation type="submission" date="2016-06" db="UniProtKB">
        <authorList>
            <consortium name="WormBaseParasite"/>
        </authorList>
    </citation>
    <scope>IDENTIFICATION</scope>
</reference>
<dbReference type="WBParaSite" id="ECPE_0000117401-mRNA-1">
    <property type="protein sequence ID" value="ECPE_0000117401-mRNA-1"/>
    <property type="gene ID" value="ECPE_0000117401"/>
</dbReference>
<evidence type="ECO:0000259" key="1">
    <source>
        <dbReference type="PROSITE" id="PS50994"/>
    </source>
</evidence>